<dbReference type="Pfam" id="PF17803">
    <property type="entry name" value="Cadherin_4"/>
    <property type="match status" value="3"/>
</dbReference>
<dbReference type="InterPro" id="IPR041690">
    <property type="entry name" value="Cadherin_5"/>
</dbReference>
<dbReference type="InterPro" id="IPR040853">
    <property type="entry name" value="RapA2_cadherin-like"/>
</dbReference>
<reference evidence="3 4" key="1">
    <citation type="submission" date="2020-03" db="EMBL/GenBank/DDBJ databases">
        <title>Genome mining reveals the biosynthetic pathways of PHA and ectoines of the halophilic strain Salinivibrio costicola M318 isolated from fermented shrimp paste.</title>
        <authorList>
            <person name="Doan T.V."/>
            <person name="Tran L.T."/>
            <person name="Trieu T.A."/>
            <person name="Nguyen Q.V."/>
            <person name="Quach T.N."/>
            <person name="Phi T.Q."/>
            <person name="Kumar S."/>
        </authorList>
    </citation>
    <scope>NUCLEOTIDE SEQUENCE [LARGE SCALE GENOMIC DNA]</scope>
    <source>
        <strain evidence="3 4">M318</strain>
    </source>
</reference>
<dbReference type="InterPro" id="IPR011049">
    <property type="entry name" value="Serralysin-like_metalloprot_C"/>
</dbReference>
<dbReference type="Pfam" id="PF00353">
    <property type="entry name" value="HemolysinCabind"/>
    <property type="match status" value="1"/>
</dbReference>
<dbReference type="InterPro" id="IPR002035">
    <property type="entry name" value="VWF_A"/>
</dbReference>
<gene>
    <name evidence="3" type="ORF">HBA18_13485</name>
</gene>
<dbReference type="CDD" id="cd00198">
    <property type="entry name" value="vWFA"/>
    <property type="match status" value="1"/>
</dbReference>
<dbReference type="InterPro" id="IPR001343">
    <property type="entry name" value="Hemolysn_Ca-bd"/>
</dbReference>
<dbReference type="SUPFAM" id="SSF51120">
    <property type="entry name" value="beta-Roll"/>
    <property type="match status" value="1"/>
</dbReference>
<dbReference type="NCBIfam" id="TIGR03661">
    <property type="entry name" value="T1SS_VCA0849"/>
    <property type="match status" value="1"/>
</dbReference>
<accession>A0ABX6K8Z0</accession>
<keyword evidence="1" id="KW-0106">Calcium</keyword>
<evidence type="ECO:0000256" key="1">
    <source>
        <dbReference type="ARBA" id="ARBA00022837"/>
    </source>
</evidence>
<dbReference type="InterPro" id="IPR018511">
    <property type="entry name" value="Hemolysin-typ_Ca-bd_CS"/>
</dbReference>
<dbReference type="PROSITE" id="PS00330">
    <property type="entry name" value="HEMOLYSIN_CALCIUM"/>
    <property type="match status" value="3"/>
</dbReference>
<dbReference type="PRINTS" id="PR00313">
    <property type="entry name" value="CABNDNGRPT"/>
</dbReference>
<dbReference type="InterPro" id="IPR019960">
    <property type="entry name" value="T1SS_VCA0849"/>
</dbReference>
<organism evidence="3 4">
    <name type="scientific">Salinivibrio costicola</name>
    <name type="common">Vibrio costicola</name>
    <dbReference type="NCBI Taxonomy" id="51367"/>
    <lineage>
        <taxon>Bacteria</taxon>
        <taxon>Pseudomonadati</taxon>
        <taxon>Pseudomonadota</taxon>
        <taxon>Gammaproteobacteria</taxon>
        <taxon>Vibrionales</taxon>
        <taxon>Vibrionaceae</taxon>
        <taxon>Salinivibrio</taxon>
    </lineage>
</organism>
<dbReference type="InterPro" id="IPR036465">
    <property type="entry name" value="vWFA_dom_sf"/>
</dbReference>
<evidence type="ECO:0000313" key="3">
    <source>
        <dbReference type="EMBL" id="QIR07924.1"/>
    </source>
</evidence>
<dbReference type="NCBIfam" id="TIGR01965">
    <property type="entry name" value="VCBS_repeat"/>
    <property type="match status" value="5"/>
</dbReference>
<keyword evidence="4" id="KW-1185">Reference proteome</keyword>
<dbReference type="InterPro" id="IPR010221">
    <property type="entry name" value="VCBS_dom"/>
</dbReference>
<proteinExistence type="predicted"/>
<dbReference type="PROSITE" id="PS50234">
    <property type="entry name" value="VWFA"/>
    <property type="match status" value="1"/>
</dbReference>
<dbReference type="EMBL" id="CP050267">
    <property type="protein sequence ID" value="QIR07924.1"/>
    <property type="molecule type" value="Genomic_DNA"/>
</dbReference>
<dbReference type="Pfam" id="PF13519">
    <property type="entry name" value="VWA_2"/>
    <property type="match status" value="1"/>
</dbReference>
<dbReference type="Gene3D" id="2.150.10.10">
    <property type="entry name" value="Serralysin-like metalloprotease, C-terminal"/>
    <property type="match status" value="1"/>
</dbReference>
<evidence type="ECO:0000259" key="2">
    <source>
        <dbReference type="PROSITE" id="PS50234"/>
    </source>
</evidence>
<dbReference type="InterPro" id="IPR013783">
    <property type="entry name" value="Ig-like_fold"/>
</dbReference>
<dbReference type="Gene3D" id="2.60.40.10">
    <property type="entry name" value="Immunoglobulins"/>
    <property type="match status" value="3"/>
</dbReference>
<dbReference type="SMART" id="SM00327">
    <property type="entry name" value="VWA"/>
    <property type="match status" value="1"/>
</dbReference>
<protein>
    <submittedName>
        <fullName evidence="3">Type I secretion C-terminal target domain-containing protein</fullName>
    </submittedName>
</protein>
<dbReference type="Proteomes" id="UP000501408">
    <property type="component" value="Chromosome 2"/>
</dbReference>
<feature type="domain" description="VWFA" evidence="2">
    <location>
        <begin position="1110"/>
        <end position="1298"/>
    </location>
</feature>
<dbReference type="Pfam" id="PF17892">
    <property type="entry name" value="Cadherin_5"/>
    <property type="match status" value="1"/>
</dbReference>
<evidence type="ECO:0000313" key="4">
    <source>
        <dbReference type="Proteomes" id="UP000501408"/>
    </source>
</evidence>
<name>A0ABX6K8Z0_SALCS</name>
<sequence length="1839" mass="191391">MQVKALRIGFVEVTGEFVGSVTEGNVGDTAVTASGTLAISDVDGGDSPTFADTTETGTYGSLELVNGNWTYTLDQASVQNLDAGDQVTDTITLTASDGTQQAIVITITGTDDDPVVSGEFVGSVTEGNVGDTAVTASGTLAISDVDGGDSPTFADTTETGTYGSLELVNGNWTYTLDQASVQNLDAGDQVTDTITLTASDGTPQDIVITITGSEDLPEVTGEFIGSVTEGNVGDTAVTASGTIAISDIDGDDTPAFTDTIETGTYGSLELVGENWTYTLDQSAVQNLDAGDQVTDTITLTASDGTQQAIVITITGSEDAPVITGDFTGSVVEGDVGDDPVTASGSLTITDADGSDTPSFPDTVISGDYGELELVNGQWTYTLDQTTVQSLAAAEVVTDEITVTASDNSQQTITITITGTAEAHPSITGTFTGSVTEGDVGDSPVTATGTIQVNNAGNTNFLSVVDDGDYGQLVLNGDNTWTYTLDQAAVQHLDNGQSITDVITVAISNGVEQAITITITGTNDAPILTQAVSTQTLQEDFVSYTIDLKTVFSDVDSNDTLSFDVANVPSGVSVSIDANGIATISSVADWSGTETVSFRATDTQNASLTHDVIFNIEGVATAPTLTVSRGDQSLTYIDSAGQISATDPGAGGSRAILSPLTISGTANETGETLTYRISGLPDDAVLSAGTKEASSGDWLLTDAQLSSLNLASPADITGITLSITAISTDGTDQASTTVTLNLENDSFALTEGQTSSIASVDGLISNDTDTQATVTRVATNASQGENGNSEIVIGPAIITTALGGSVTVNADGSFTYTAPAVNHAGGGQVYDSFSYQSSENSEWTTVTFDVSDSAPVAHDDSDSVASGASTGGNVITAGTGADTLGADTATVTAVSFNGTTYAVSGSTVIATSQGQLTIQPDGSYLYQSSVPSTTDASTLDDEVFTYTLTDSDGDTSQAQLTLGHDNNTQLNADIASVSEQGLVSDDNSHTTQGNLLDNDTGIGVNVSLYQVNGQSFGIDGVLTLTTASGTLTIYNENNSQGYRAGDYTYTLDSATSGDNVSETFTYTTYDPTSWTPFRSSTLTVNVQDDTPTSDNIESALYATAESSSTFNLILTVDLSGSMADPVDPNDPNSPTRMEVTKAALKSMVEEYDKLGDLNIQIVSFSSEAQSSGWMLNDIGSALDAIEGLYAGGGTRYDNALNEIINTVDTSGLTADKTISYFISDGMPNDDFENNSNLQNAWQNYVSTQGIDESFSVGVGDGITTSPLTPIAASSSGSTSDNVLLVTDENELAYSLLQTIESGQVSGGLVLMDDDGNTVSLFGADGGYISALTLDGQTYNYDPATDSAQQTFETEKGGILTINFDTGEYDYRVAVDRDILNEQEQIALTLTDNDGDTSNVNVAINLYYEARLDANHDIVITNIHDGSPIVIPGLALTHNDIPSMGSTITATSNAVQGSVSGTDDVTFTPDSAMSPQTFLDPIGNDSEFIAESELGDFSNSFAQAQSLDRGKFGTMTQEVWAHIDVGNFGANAALTGTVQNGTDSDMTKMDLYQNETLLFDDDRWWNDLSVRVYDQNQQLLDTLNPDTGSNSFTAGQQGTYYFEIVSNNTLNTTEDYEIYLTLDSSNAVLPEPEHQFEYTTSNGSYVDSALVDIIAIDDQTLEGSYQSEILAAGTGDDTLIGNAGDDSLLGNLGDDTLDGGLGDDLLIGGKGDDTLTGGLGSDTFAFLNGDQGSVGAEAVDRITDFDVQKDTLDLSELLIDEDQAGASLEDYLTLEDNDQGEATLYIASAGDNQIDQHVVFENLSVADMAAAYEIDISGLSSQELSASVIDAMIQQSKLMTD</sequence>
<dbReference type="SUPFAM" id="SSF53300">
    <property type="entry name" value="vWA-like"/>
    <property type="match status" value="1"/>
</dbReference>
<dbReference type="Gene3D" id="3.40.50.410">
    <property type="entry name" value="von Willebrand factor, type A domain"/>
    <property type="match status" value="1"/>
</dbReference>